<dbReference type="Proteomes" id="UP001066276">
    <property type="component" value="Chromosome 5"/>
</dbReference>
<organism evidence="1 2">
    <name type="scientific">Pleurodeles waltl</name>
    <name type="common">Iberian ribbed newt</name>
    <dbReference type="NCBI Taxonomy" id="8319"/>
    <lineage>
        <taxon>Eukaryota</taxon>
        <taxon>Metazoa</taxon>
        <taxon>Chordata</taxon>
        <taxon>Craniata</taxon>
        <taxon>Vertebrata</taxon>
        <taxon>Euteleostomi</taxon>
        <taxon>Amphibia</taxon>
        <taxon>Batrachia</taxon>
        <taxon>Caudata</taxon>
        <taxon>Salamandroidea</taxon>
        <taxon>Salamandridae</taxon>
        <taxon>Pleurodelinae</taxon>
        <taxon>Pleurodeles</taxon>
    </lineage>
</organism>
<gene>
    <name evidence="1" type="ORF">NDU88_005147</name>
</gene>
<protein>
    <submittedName>
        <fullName evidence="1">Uncharacterized protein</fullName>
    </submittedName>
</protein>
<dbReference type="EMBL" id="JANPWB010000009">
    <property type="protein sequence ID" value="KAJ1152372.1"/>
    <property type="molecule type" value="Genomic_DNA"/>
</dbReference>
<proteinExistence type="predicted"/>
<evidence type="ECO:0000313" key="1">
    <source>
        <dbReference type="EMBL" id="KAJ1152372.1"/>
    </source>
</evidence>
<accession>A0AAV7RLG0</accession>
<dbReference type="AlphaFoldDB" id="A0AAV7RLG0"/>
<keyword evidence="2" id="KW-1185">Reference proteome</keyword>
<comment type="caution">
    <text evidence="1">The sequence shown here is derived from an EMBL/GenBank/DDBJ whole genome shotgun (WGS) entry which is preliminary data.</text>
</comment>
<evidence type="ECO:0000313" key="2">
    <source>
        <dbReference type="Proteomes" id="UP001066276"/>
    </source>
</evidence>
<reference evidence="1" key="1">
    <citation type="journal article" date="2022" name="bioRxiv">
        <title>Sequencing and chromosome-scale assembly of the giantPleurodeles waltlgenome.</title>
        <authorList>
            <person name="Brown T."/>
            <person name="Elewa A."/>
            <person name="Iarovenko S."/>
            <person name="Subramanian E."/>
            <person name="Araus A.J."/>
            <person name="Petzold A."/>
            <person name="Susuki M."/>
            <person name="Suzuki K.-i.T."/>
            <person name="Hayashi T."/>
            <person name="Toyoda A."/>
            <person name="Oliveira C."/>
            <person name="Osipova E."/>
            <person name="Leigh N.D."/>
            <person name="Simon A."/>
            <person name="Yun M.H."/>
        </authorList>
    </citation>
    <scope>NUCLEOTIDE SEQUENCE</scope>
    <source>
        <strain evidence="1">20211129_DDA</strain>
        <tissue evidence="1">Liver</tissue>
    </source>
</reference>
<name>A0AAV7RLG0_PLEWA</name>
<sequence>MPQRRKRLQQCGQAASQTTAATPSAAGAFPSGVRLRSSAKTWALYLQTTESWDDVLLCWAPPGLLGPLPSTVPSPAAYTVPEFQDSSELPAHYREAYWQFTRKPCNFTAAHLQAAALAYRESQCVCPNRVWAIPRGACSVAYCCESSV</sequence>